<dbReference type="OrthoDB" id="8890632at2759"/>
<dbReference type="InterPro" id="IPR002172">
    <property type="entry name" value="LDrepeatLR_classA_rpt"/>
</dbReference>
<dbReference type="AlphaFoldDB" id="A0A8J2JF81"/>
<dbReference type="SMART" id="SM00192">
    <property type="entry name" value="LDLa"/>
    <property type="match status" value="1"/>
</dbReference>
<gene>
    <name evidence="6" type="ORF">AFUS01_LOCUS7925</name>
</gene>
<dbReference type="EMBL" id="CAJVCH010054132">
    <property type="protein sequence ID" value="CAG7718541.1"/>
    <property type="molecule type" value="Genomic_DNA"/>
</dbReference>
<keyword evidence="1 3" id="KW-1015">Disulfide bond</keyword>
<name>A0A8J2JF81_9HEXA</name>
<dbReference type="Proteomes" id="UP000708208">
    <property type="component" value="Unassembled WGS sequence"/>
</dbReference>
<evidence type="ECO:0000313" key="7">
    <source>
        <dbReference type="Proteomes" id="UP000708208"/>
    </source>
</evidence>
<dbReference type="FunFam" id="4.10.400.10:FF:000065">
    <property type="entry name" value="Transmembrane protease serine 7"/>
    <property type="match status" value="1"/>
</dbReference>
<feature type="disulfide bond" evidence="3">
    <location>
        <begin position="383"/>
        <end position="395"/>
    </location>
</feature>
<evidence type="ECO:0000256" key="1">
    <source>
        <dbReference type="ARBA" id="ARBA00023157"/>
    </source>
</evidence>
<keyword evidence="7" id="KW-1185">Reference proteome</keyword>
<evidence type="ECO:0000259" key="5">
    <source>
        <dbReference type="PROSITE" id="PS51457"/>
    </source>
</evidence>
<protein>
    <recommendedName>
        <fullName evidence="5">BEN domain-containing protein</fullName>
    </recommendedName>
</protein>
<dbReference type="InterPro" id="IPR018379">
    <property type="entry name" value="BEN_domain"/>
</dbReference>
<evidence type="ECO:0000256" key="2">
    <source>
        <dbReference type="ARBA" id="ARBA00023180"/>
    </source>
</evidence>
<feature type="disulfide bond" evidence="3">
    <location>
        <begin position="402"/>
        <end position="417"/>
    </location>
</feature>
<evidence type="ECO:0000256" key="3">
    <source>
        <dbReference type="PROSITE-ProRule" id="PRU00124"/>
    </source>
</evidence>
<proteinExistence type="predicted"/>
<feature type="domain" description="BEN" evidence="5">
    <location>
        <begin position="257"/>
        <end position="371"/>
    </location>
</feature>
<comment type="caution">
    <text evidence="6">The sequence shown here is derived from an EMBL/GenBank/DDBJ whole genome shotgun (WGS) entry which is preliminary data.</text>
</comment>
<feature type="coiled-coil region" evidence="4">
    <location>
        <begin position="185"/>
        <end position="240"/>
    </location>
</feature>
<sequence length="448" mass="49874">DPVVKILMKFMKVLTFSPYMLCRYSQCDSIGCIPTISFQRMGFVLVEFSSNRNKFAAVSIDKIVDGKLRELKAKLSEKTEDVFWGRRIYSVKVRGFGSQTEMNDMCSNLTECDGSNSTTGESSRMGNSAAGRIAAILNKRKILNEPGPSTMRIQKVQKLNDYQIGKEICSAVVAPQAIPETLHSIENCENEVEDPKETIAKLTAKVAKWKAVSQKHKECAKMLKRQIQELKEQQNLATSEVYCAIFLTYENFEITVGTGVYMAKATLAAAKLTAKTPTILARSLFRQLFKPDEIKGCSLFGRTCNANKSAPVLPSVDGIKRDALIEYCLNTYNLKPLPSSCRRGQVSEYVVQRSRIVDSLNKLLREENCKGCNAASRSVSETCSAGRFHCENNLCIRAEKKCDGDDDCGDGSDEANCGNAYFDIYQCCFYKATNSIKFFPCAKFSVVT</sequence>
<dbReference type="PROSITE" id="PS01209">
    <property type="entry name" value="LDLRA_1"/>
    <property type="match status" value="1"/>
</dbReference>
<dbReference type="GO" id="GO:0003677">
    <property type="term" value="F:DNA binding"/>
    <property type="evidence" value="ECO:0007669"/>
    <property type="project" value="InterPro"/>
</dbReference>
<dbReference type="Pfam" id="PF00057">
    <property type="entry name" value="Ldl_recept_a"/>
    <property type="match status" value="1"/>
</dbReference>
<feature type="non-terminal residue" evidence="6">
    <location>
        <position position="1"/>
    </location>
</feature>
<evidence type="ECO:0000313" key="6">
    <source>
        <dbReference type="EMBL" id="CAG7718541.1"/>
    </source>
</evidence>
<dbReference type="PROSITE" id="PS50068">
    <property type="entry name" value="LDLRA_2"/>
    <property type="match status" value="1"/>
</dbReference>
<dbReference type="InterPro" id="IPR023415">
    <property type="entry name" value="LDLR_class-A_CS"/>
</dbReference>
<reference evidence="6" key="1">
    <citation type="submission" date="2021-06" db="EMBL/GenBank/DDBJ databases">
        <authorList>
            <person name="Hodson N. C."/>
            <person name="Mongue J. A."/>
            <person name="Jaron S. K."/>
        </authorList>
    </citation>
    <scope>NUCLEOTIDE SEQUENCE</scope>
</reference>
<keyword evidence="4" id="KW-0175">Coiled coil</keyword>
<dbReference type="PROSITE" id="PS51457">
    <property type="entry name" value="BEN"/>
    <property type="match status" value="1"/>
</dbReference>
<organism evidence="6 7">
    <name type="scientific">Allacma fusca</name>
    <dbReference type="NCBI Taxonomy" id="39272"/>
    <lineage>
        <taxon>Eukaryota</taxon>
        <taxon>Metazoa</taxon>
        <taxon>Ecdysozoa</taxon>
        <taxon>Arthropoda</taxon>
        <taxon>Hexapoda</taxon>
        <taxon>Collembola</taxon>
        <taxon>Symphypleona</taxon>
        <taxon>Sminthuridae</taxon>
        <taxon>Allacma</taxon>
    </lineage>
</organism>
<keyword evidence="2" id="KW-0325">Glycoprotein</keyword>
<accession>A0A8J2JF81</accession>
<feature type="disulfide bond" evidence="3">
    <location>
        <begin position="390"/>
        <end position="408"/>
    </location>
</feature>
<evidence type="ECO:0000256" key="4">
    <source>
        <dbReference type="SAM" id="Coils"/>
    </source>
</evidence>